<dbReference type="AlphaFoldDB" id="A0A016WS32"/>
<reference evidence="2" key="1">
    <citation type="journal article" date="2015" name="Nat. Genet.">
        <title>The genome and transcriptome of the zoonotic hookworm Ancylostoma ceylanicum identify infection-specific gene families.</title>
        <authorList>
            <person name="Schwarz E.M."/>
            <person name="Hu Y."/>
            <person name="Antoshechkin I."/>
            <person name="Miller M.M."/>
            <person name="Sternberg P.W."/>
            <person name="Aroian R.V."/>
        </authorList>
    </citation>
    <scope>NUCLEOTIDE SEQUENCE</scope>
    <source>
        <strain evidence="2">HY135</strain>
    </source>
</reference>
<sequence>MLSPHPSFRFRCDGAVGQSVYLFEKDCTYTYTWGARGSERLGEPTKASRANNRCRRRRTPGFVPISSTPRFSLLRSTPQKVGRYVSRMTMRSALANAPLGVMLRVTDVMQVRTGLWSSTSRQQSRIRDAVAYIKLGKVK</sequence>
<proteinExistence type="predicted"/>
<evidence type="ECO:0000313" key="2">
    <source>
        <dbReference type="Proteomes" id="UP000024635"/>
    </source>
</evidence>
<name>A0A016WS32_9BILA</name>
<dbReference type="EMBL" id="JARK01000145">
    <property type="protein sequence ID" value="EYC42052.1"/>
    <property type="molecule type" value="Genomic_DNA"/>
</dbReference>
<evidence type="ECO:0000313" key="1">
    <source>
        <dbReference type="EMBL" id="EYC42052.1"/>
    </source>
</evidence>
<protein>
    <submittedName>
        <fullName evidence="1">Uncharacterized protein</fullName>
    </submittedName>
</protein>
<gene>
    <name evidence="1" type="primary">Acey_s0545.g3240</name>
    <name evidence="1" type="ORF">Y032_0545g3240</name>
</gene>
<dbReference type="Proteomes" id="UP000024635">
    <property type="component" value="Unassembled WGS sequence"/>
</dbReference>
<comment type="caution">
    <text evidence="1">The sequence shown here is derived from an EMBL/GenBank/DDBJ whole genome shotgun (WGS) entry which is preliminary data.</text>
</comment>
<accession>A0A016WS32</accession>
<organism evidence="1 2">
    <name type="scientific">Ancylostoma ceylanicum</name>
    <dbReference type="NCBI Taxonomy" id="53326"/>
    <lineage>
        <taxon>Eukaryota</taxon>
        <taxon>Metazoa</taxon>
        <taxon>Ecdysozoa</taxon>
        <taxon>Nematoda</taxon>
        <taxon>Chromadorea</taxon>
        <taxon>Rhabditida</taxon>
        <taxon>Rhabditina</taxon>
        <taxon>Rhabditomorpha</taxon>
        <taxon>Strongyloidea</taxon>
        <taxon>Ancylostomatidae</taxon>
        <taxon>Ancylostomatinae</taxon>
        <taxon>Ancylostoma</taxon>
    </lineage>
</organism>
<keyword evidence="2" id="KW-1185">Reference proteome</keyword>